<gene>
    <name evidence="1" type="ORF">MiAbB_01513</name>
</gene>
<organism evidence="1 2">
    <name type="scientific">Microcystis aeruginosa NIES-4285</name>
    <dbReference type="NCBI Taxonomy" id="2497681"/>
    <lineage>
        <taxon>Bacteria</taxon>
        <taxon>Bacillati</taxon>
        <taxon>Cyanobacteriota</taxon>
        <taxon>Cyanophyceae</taxon>
        <taxon>Oscillatoriophycideae</taxon>
        <taxon>Chroococcales</taxon>
        <taxon>Microcystaceae</taxon>
        <taxon>Microcystis</taxon>
    </lineage>
</organism>
<name>A0A402DBK0_MICAE</name>
<accession>A0A402DBK0</accession>
<evidence type="ECO:0000313" key="2">
    <source>
        <dbReference type="Proteomes" id="UP000289660"/>
    </source>
</evidence>
<sequence>MRTTYNPNIFNQLNEFSIAREQLEKRQDHLLELGDVICAYNLHQDVGVSLLHKHFDLDPQERLVEDFVDNQFLIQPRIEADCSDVTAYLWKVEAAQQSGTWNWNYFPLEFARVNHDTHNIKEAAESVTSNHEFLAEMATKLSELGLADIFGIAIIHRGLIKLAEGEIIVETTDDASRTLTCSATVQASIDPDKLTQTLWTFEPNKPVKGATACYIHNNCRHCVRHCVHCINH</sequence>
<reference evidence="2" key="1">
    <citation type="submission" date="2018-12" db="EMBL/GenBank/DDBJ databases">
        <title>Genome sequence of Microcystis aeruginosa NIES-4285.</title>
        <authorList>
            <person name="Tanabe Y."/>
        </authorList>
    </citation>
    <scope>NUCLEOTIDE SEQUENCE [LARGE SCALE GENOMIC DNA]</scope>
    <source>
        <strain evidence="2">NIES-4285</strain>
    </source>
</reference>
<evidence type="ECO:0000313" key="1">
    <source>
        <dbReference type="EMBL" id="GCE59595.1"/>
    </source>
</evidence>
<dbReference type="AlphaFoldDB" id="A0A402DBK0"/>
<dbReference type="EMBL" id="BIFY01000018">
    <property type="protein sequence ID" value="GCE59595.1"/>
    <property type="molecule type" value="Genomic_DNA"/>
</dbReference>
<comment type="caution">
    <text evidence="1">The sequence shown here is derived from an EMBL/GenBank/DDBJ whole genome shotgun (WGS) entry which is preliminary data.</text>
</comment>
<dbReference type="RefSeq" id="WP_130756896.1">
    <property type="nucleotide sequence ID" value="NZ_BIFY01000018.1"/>
</dbReference>
<protein>
    <submittedName>
        <fullName evidence="1">Uncharacterized protein</fullName>
    </submittedName>
</protein>
<dbReference type="Proteomes" id="UP000289660">
    <property type="component" value="Unassembled WGS sequence"/>
</dbReference>
<proteinExistence type="predicted"/>